<evidence type="ECO:0000313" key="2">
    <source>
        <dbReference type="EMBL" id="QJA91425.1"/>
    </source>
</evidence>
<name>A0A6M3K0A1_9ZZZZ</name>
<evidence type="ECO:0000313" key="1">
    <source>
        <dbReference type="EMBL" id="QJA75041.1"/>
    </source>
</evidence>
<gene>
    <name evidence="1" type="ORF">MM415A01877_0005</name>
    <name evidence="2" type="ORF">MM415B03367_0003</name>
</gene>
<proteinExistence type="predicted"/>
<dbReference type="EMBL" id="MT142137">
    <property type="protein sequence ID" value="QJA75041.1"/>
    <property type="molecule type" value="Genomic_DNA"/>
</dbReference>
<sequence length="92" mass="10851">MGNDNVYEGIACGNETKMTRIWEETDFLGRKIKPIPVIKCEQDGNTVILTKRHFEVAFQKWFSEIAEDNEYMDYALQNHFRVRDLPTHRETA</sequence>
<dbReference type="EMBL" id="MT142987">
    <property type="protein sequence ID" value="QJA91425.1"/>
    <property type="molecule type" value="Genomic_DNA"/>
</dbReference>
<reference evidence="1" key="1">
    <citation type="submission" date="2020-03" db="EMBL/GenBank/DDBJ databases">
        <title>The deep terrestrial virosphere.</title>
        <authorList>
            <person name="Holmfeldt K."/>
            <person name="Nilsson E."/>
            <person name="Simone D."/>
            <person name="Lopez-Fernandez M."/>
            <person name="Wu X."/>
            <person name="de Brujin I."/>
            <person name="Lundin D."/>
            <person name="Andersson A."/>
            <person name="Bertilsson S."/>
            <person name="Dopson M."/>
        </authorList>
    </citation>
    <scope>NUCLEOTIDE SEQUENCE</scope>
    <source>
        <strain evidence="1">MM415A01877</strain>
        <strain evidence="2">MM415B03367</strain>
    </source>
</reference>
<organism evidence="1">
    <name type="scientific">viral metagenome</name>
    <dbReference type="NCBI Taxonomy" id="1070528"/>
    <lineage>
        <taxon>unclassified sequences</taxon>
        <taxon>metagenomes</taxon>
        <taxon>organismal metagenomes</taxon>
    </lineage>
</organism>
<dbReference type="AlphaFoldDB" id="A0A6M3K0A1"/>
<protein>
    <submittedName>
        <fullName evidence="1">Uncharacterized protein</fullName>
    </submittedName>
</protein>
<accession>A0A6M3K0A1</accession>